<dbReference type="Gene3D" id="1.20.225.30">
    <property type="entry name" value="Dihydrouridine synthase, C-terminal recognition domain"/>
    <property type="match status" value="1"/>
</dbReference>
<evidence type="ECO:0000256" key="2">
    <source>
        <dbReference type="ARBA" id="ARBA00022630"/>
    </source>
</evidence>
<dbReference type="PANTHER" id="PTHR11082:SF26">
    <property type="entry name" value="TRNA-DIHYDROURIDINE(16) SYNTHASE"/>
    <property type="match status" value="1"/>
</dbReference>
<accession>A0A380BGV7</accession>
<evidence type="ECO:0000256" key="1">
    <source>
        <dbReference type="ARBA" id="ARBA00022555"/>
    </source>
</evidence>
<comment type="similarity">
    <text evidence="8">Belongs to the Dus family. DusC subfamily.</text>
</comment>
<dbReference type="GO" id="GO:0010181">
    <property type="term" value="F:FMN binding"/>
    <property type="evidence" value="ECO:0007669"/>
    <property type="project" value="UniProtKB-UniRule"/>
</dbReference>
<feature type="binding site" evidence="8 11">
    <location>
        <position position="80"/>
    </location>
    <ligand>
        <name>FMN</name>
        <dbReference type="ChEBI" id="CHEBI:58210"/>
    </ligand>
</feature>
<dbReference type="InterPro" id="IPR013785">
    <property type="entry name" value="Aldolase_TIM"/>
</dbReference>
<evidence type="ECO:0000256" key="9">
    <source>
        <dbReference type="PIRNR" id="PIRNR006621"/>
    </source>
</evidence>
<sequence>MRHFLFQPGLKHVRIILAPMEGVVDNLMRELLSAINPYDLMVTEFVRVVDQLLPEKVFHRLCPELLQGGMTLSGTPVRVQLLGQEPGWMAENALRAIELGSQGVDANFGCPAKMVNRSKGGAVLLQYPEQIHKIVKAMRQAVPEPHAVTAKIRLGFEDKSLFMENALAIYEAGATELAVHARSKKDGYRPPAYWEYITEIREKLAIPVIANGEIWNREDALRCMEVTGCDSIMVGRGAISLPNLADHIKNGAMQYSWQQTLALLMSYSQKELSGRKSCYYPARIKQWFSYLNRQYPQADTLFRELRVHKQTDDIVATLSRAHREIDDKM</sequence>
<feature type="domain" description="DUS-like FMN-binding" evidence="12">
    <location>
        <begin position="16"/>
        <end position="303"/>
    </location>
</feature>
<feature type="site" description="Interacts with tRNA; defines subfamily-specific binding signature" evidence="8">
    <location>
        <position position="285"/>
    </location>
</feature>
<comment type="catalytic activity">
    <reaction evidence="8">
        <text>5,6-dihydrouridine(16) in tRNA + NADP(+) = uridine(16) in tRNA + NADPH + H(+)</text>
        <dbReference type="Rhea" id="RHEA:53376"/>
        <dbReference type="Rhea" id="RHEA-COMP:13543"/>
        <dbReference type="Rhea" id="RHEA-COMP:13544"/>
        <dbReference type="ChEBI" id="CHEBI:15378"/>
        <dbReference type="ChEBI" id="CHEBI:57783"/>
        <dbReference type="ChEBI" id="CHEBI:58349"/>
        <dbReference type="ChEBI" id="CHEBI:65315"/>
        <dbReference type="ChEBI" id="CHEBI:74443"/>
    </reaction>
</comment>
<feature type="site" description="Interacts with tRNA" evidence="8">
    <location>
        <position position="290"/>
    </location>
</feature>
<evidence type="ECO:0000256" key="11">
    <source>
        <dbReference type="PIRSR" id="PIRSR006621-2"/>
    </source>
</evidence>
<evidence type="ECO:0000313" key="14">
    <source>
        <dbReference type="EMBL" id="SUJ01150.1"/>
    </source>
</evidence>
<keyword evidence="5 8" id="KW-0521">NADP</keyword>
<keyword evidence="7 8" id="KW-0560">Oxidoreductase</keyword>
<feature type="site" description="Interacts with tRNA" evidence="8">
    <location>
        <position position="188"/>
    </location>
</feature>
<proteinExistence type="inferred from homology"/>
<reference evidence="14 15" key="1">
    <citation type="submission" date="2018-06" db="EMBL/GenBank/DDBJ databases">
        <authorList>
            <consortium name="Pathogen Informatics"/>
            <person name="Doyle S."/>
        </authorList>
    </citation>
    <scope>NUCLEOTIDE SEQUENCE [LARGE SCALE GENOMIC DNA]</scope>
    <source>
        <strain evidence="14 15">NCTC10738</strain>
    </source>
</reference>
<keyword evidence="2 8" id="KW-0285">Flavoprotein</keyword>
<feature type="site" description="Interacts with tRNA; defines subfamily-specific binding signature" evidence="8">
    <location>
        <position position="283"/>
    </location>
</feature>
<evidence type="ECO:0000313" key="15">
    <source>
        <dbReference type="Proteomes" id="UP000254069"/>
    </source>
</evidence>
<dbReference type="SUPFAM" id="SSF51395">
    <property type="entry name" value="FMN-linked oxidoreductases"/>
    <property type="match status" value="1"/>
</dbReference>
<feature type="binding site" evidence="8 11">
    <location>
        <begin position="235"/>
        <end position="236"/>
    </location>
    <ligand>
        <name>FMN</name>
        <dbReference type="ChEBI" id="CHEBI:58210"/>
    </ligand>
</feature>
<organism evidence="14 15">
    <name type="scientific">Shewanella algae</name>
    <dbReference type="NCBI Taxonomy" id="38313"/>
    <lineage>
        <taxon>Bacteria</taxon>
        <taxon>Pseudomonadati</taxon>
        <taxon>Pseudomonadota</taxon>
        <taxon>Gammaproteobacteria</taxon>
        <taxon>Alteromonadales</taxon>
        <taxon>Shewanellaceae</taxon>
        <taxon>Shewanella</taxon>
    </lineage>
</organism>
<evidence type="ECO:0000256" key="3">
    <source>
        <dbReference type="ARBA" id="ARBA00022643"/>
    </source>
</evidence>
<keyword evidence="6 8" id="KW-0694">RNA-binding</keyword>
<dbReference type="InterPro" id="IPR001269">
    <property type="entry name" value="DUS_fam"/>
</dbReference>
<name>A0A380BGV7_9GAMM</name>
<dbReference type="PIRSF" id="PIRSF006621">
    <property type="entry name" value="Dus"/>
    <property type="match status" value="1"/>
</dbReference>
<dbReference type="Proteomes" id="UP000254069">
    <property type="component" value="Unassembled WGS sequence"/>
</dbReference>
<evidence type="ECO:0000313" key="13">
    <source>
        <dbReference type="EMBL" id="BCV45717.1"/>
    </source>
</evidence>
<protein>
    <recommendedName>
        <fullName evidence="8">tRNA-dihydrouridine(16) synthase</fullName>
        <ecNumber evidence="8">1.3.1.-</ecNumber>
    </recommendedName>
    <alternativeName>
        <fullName evidence="8">U16-specific dihydrouridine synthase</fullName>
        <shortName evidence="8">U16-specific Dus</shortName>
    </alternativeName>
    <alternativeName>
        <fullName evidence="8">tRNA-dihydrouridine synthase C</fullName>
    </alternativeName>
</protein>
<dbReference type="InterPro" id="IPR042270">
    <property type="entry name" value="DusC_C"/>
</dbReference>
<evidence type="ECO:0000259" key="12">
    <source>
        <dbReference type="Pfam" id="PF01207"/>
    </source>
</evidence>
<dbReference type="CDD" id="cd02801">
    <property type="entry name" value="DUS_like_FMN"/>
    <property type="match status" value="1"/>
</dbReference>
<feature type="site" description="Interacts with tRNA; defines subfamily-specific binding signature" evidence="8">
    <location>
        <position position="306"/>
    </location>
</feature>
<evidence type="ECO:0000256" key="4">
    <source>
        <dbReference type="ARBA" id="ARBA00022694"/>
    </source>
</evidence>
<evidence type="ECO:0000256" key="5">
    <source>
        <dbReference type="ARBA" id="ARBA00022857"/>
    </source>
</evidence>
<comment type="similarity">
    <text evidence="9">Belongs to the dus family.</text>
</comment>
<evidence type="ECO:0000256" key="7">
    <source>
        <dbReference type="ARBA" id="ARBA00023002"/>
    </source>
</evidence>
<keyword evidence="4 8" id="KW-0819">tRNA processing</keyword>
<dbReference type="GO" id="GO:0017150">
    <property type="term" value="F:tRNA dihydrouridine synthase activity"/>
    <property type="evidence" value="ECO:0007669"/>
    <property type="project" value="UniProtKB-UniRule"/>
</dbReference>
<feature type="active site" description="Proton donor" evidence="8 10">
    <location>
        <position position="110"/>
    </location>
</feature>
<keyword evidence="15" id="KW-1185">Reference proteome</keyword>
<gene>
    <name evidence="14" type="primary">dus_3</name>
    <name evidence="8 13" type="synonym">dusC</name>
    <name evidence="14" type="ORF">NCTC10738_03268</name>
    <name evidence="13" type="ORF">TUM17379_27350</name>
</gene>
<dbReference type="AlphaFoldDB" id="A0A380BGV7"/>
<evidence type="ECO:0000256" key="6">
    <source>
        <dbReference type="ARBA" id="ARBA00022884"/>
    </source>
</evidence>
<dbReference type="GO" id="GO:0000049">
    <property type="term" value="F:tRNA binding"/>
    <property type="evidence" value="ECO:0007669"/>
    <property type="project" value="UniProtKB-UniRule"/>
</dbReference>
<dbReference type="HAMAP" id="MF_02043">
    <property type="entry name" value="DusC_subfam"/>
    <property type="match status" value="1"/>
</dbReference>
<comment type="catalytic activity">
    <reaction evidence="8">
        <text>5,6-dihydrouridine(16) in tRNA + NAD(+) = uridine(16) in tRNA + NADH + H(+)</text>
        <dbReference type="Rhea" id="RHEA:53380"/>
        <dbReference type="Rhea" id="RHEA-COMP:13543"/>
        <dbReference type="Rhea" id="RHEA-COMP:13544"/>
        <dbReference type="ChEBI" id="CHEBI:15378"/>
        <dbReference type="ChEBI" id="CHEBI:57540"/>
        <dbReference type="ChEBI" id="CHEBI:57945"/>
        <dbReference type="ChEBI" id="CHEBI:65315"/>
        <dbReference type="ChEBI" id="CHEBI:74443"/>
    </reaction>
</comment>
<dbReference type="EC" id="1.3.1.-" evidence="8"/>
<evidence type="ECO:0000256" key="8">
    <source>
        <dbReference type="HAMAP-Rule" id="MF_02043"/>
    </source>
</evidence>
<comment type="cofactor">
    <cofactor evidence="8 9 11">
        <name>FMN</name>
        <dbReference type="ChEBI" id="CHEBI:58210"/>
    </cofactor>
</comment>
<reference evidence="13" key="2">
    <citation type="submission" date="2021-05" db="EMBL/GenBank/DDBJ databases">
        <title>Molecular characterization for Shewanella algae harboring chromosomal blaOXA-55-like strains isolated from clinical and environment sample.</title>
        <authorList>
            <person name="Ohama Y."/>
            <person name="Aoki K."/>
            <person name="Harada S."/>
            <person name="Moriya K."/>
            <person name="Ishii Y."/>
            <person name="Tateda K."/>
        </authorList>
    </citation>
    <scope>NUCLEOTIDE SEQUENCE</scope>
    <source>
        <strain evidence="13">TUM17379</strain>
    </source>
</reference>
<dbReference type="Pfam" id="PF01207">
    <property type="entry name" value="Dus"/>
    <property type="match status" value="1"/>
</dbReference>
<dbReference type="PANTHER" id="PTHR11082">
    <property type="entry name" value="TRNA-DIHYDROURIDINE SYNTHASE"/>
    <property type="match status" value="1"/>
</dbReference>
<dbReference type="InterPro" id="IPR035587">
    <property type="entry name" value="DUS-like_FMN-bd"/>
</dbReference>
<dbReference type="EMBL" id="UGYO01000002">
    <property type="protein sequence ID" value="SUJ01150.1"/>
    <property type="molecule type" value="Genomic_DNA"/>
</dbReference>
<dbReference type="EMBL" id="AP024613">
    <property type="protein sequence ID" value="BCV45717.1"/>
    <property type="molecule type" value="Genomic_DNA"/>
</dbReference>
<dbReference type="Proteomes" id="UP000825078">
    <property type="component" value="Chromosome"/>
</dbReference>
<feature type="binding site" evidence="8">
    <location>
        <begin position="211"/>
        <end position="213"/>
    </location>
    <ligand>
        <name>FMN</name>
        <dbReference type="ChEBI" id="CHEBI:58210"/>
    </ligand>
</feature>
<comment type="function">
    <text evidence="8">Catalyzes the synthesis of 5,6-dihydrouridine (D), a modified base found in the D-loop of most tRNAs, via the reduction of the C5-C6 double bond in target uridines. Specifically modifies U16 in tRNAs.</text>
</comment>
<keyword evidence="11" id="KW-0547">Nucleotide-binding</keyword>
<keyword evidence="1 8" id="KW-0820">tRNA-binding</keyword>
<evidence type="ECO:0000256" key="10">
    <source>
        <dbReference type="PIRSR" id="PIRSR006621-1"/>
    </source>
</evidence>
<dbReference type="GO" id="GO:0050660">
    <property type="term" value="F:flavin adenine dinucleotide binding"/>
    <property type="evidence" value="ECO:0007669"/>
    <property type="project" value="InterPro"/>
</dbReference>
<keyword evidence="3 8" id="KW-0288">FMN</keyword>
<feature type="binding site" evidence="11">
    <location>
        <position position="180"/>
    </location>
    <ligand>
        <name>FMN</name>
        <dbReference type="ChEBI" id="CHEBI:58210"/>
    </ligand>
</feature>
<feature type="site" description="Interacts with tRNA" evidence="8">
    <location>
        <position position="107"/>
    </location>
</feature>
<feature type="site" description="Interacts with tRNA; defines subfamily-specific binding signature" evidence="8">
    <location>
        <position position="47"/>
    </location>
</feature>
<dbReference type="InterPro" id="IPR032886">
    <property type="entry name" value="DusC"/>
</dbReference>
<feature type="binding site" evidence="8 11">
    <location>
        <position position="151"/>
    </location>
    <ligand>
        <name>FMN</name>
        <dbReference type="ChEBI" id="CHEBI:58210"/>
    </ligand>
</feature>
<dbReference type="Gene3D" id="3.20.20.70">
    <property type="entry name" value="Aldolase class I"/>
    <property type="match status" value="1"/>
</dbReference>